<dbReference type="PANTHER" id="PTHR42760:SF40">
    <property type="entry name" value="3-OXOACYL-[ACYL-CARRIER-PROTEIN] REDUCTASE, CHLOROPLASTIC"/>
    <property type="match status" value="1"/>
</dbReference>
<dbReference type="Gene3D" id="3.40.50.720">
    <property type="entry name" value="NAD(P)-binding Rossmann-like Domain"/>
    <property type="match status" value="1"/>
</dbReference>
<dbReference type="InterPro" id="IPR036291">
    <property type="entry name" value="NAD(P)-bd_dom_sf"/>
</dbReference>
<name>A0ABQ3D2R9_9ACTN</name>
<evidence type="ECO:0000256" key="2">
    <source>
        <dbReference type="SAM" id="MobiDB-lite"/>
    </source>
</evidence>
<dbReference type="PRINTS" id="PR00081">
    <property type="entry name" value="GDHRDH"/>
</dbReference>
<dbReference type="NCBIfam" id="NF005559">
    <property type="entry name" value="PRK07231.1"/>
    <property type="match status" value="1"/>
</dbReference>
<evidence type="ECO:0000256" key="1">
    <source>
        <dbReference type="ARBA" id="ARBA00006484"/>
    </source>
</evidence>
<evidence type="ECO:0000259" key="3">
    <source>
        <dbReference type="SMART" id="SM00822"/>
    </source>
</evidence>
<dbReference type="Pfam" id="PF13561">
    <property type="entry name" value="adh_short_C2"/>
    <property type="match status" value="1"/>
</dbReference>
<dbReference type="SUPFAM" id="SSF51735">
    <property type="entry name" value="NAD(P)-binding Rossmann-fold domains"/>
    <property type="match status" value="1"/>
</dbReference>
<dbReference type="PANTHER" id="PTHR42760">
    <property type="entry name" value="SHORT-CHAIN DEHYDROGENASES/REDUCTASES FAMILY MEMBER"/>
    <property type="match status" value="1"/>
</dbReference>
<dbReference type="SMART" id="SM00822">
    <property type="entry name" value="PKS_KR"/>
    <property type="match status" value="1"/>
</dbReference>
<dbReference type="PRINTS" id="PR00080">
    <property type="entry name" value="SDRFAMILY"/>
</dbReference>
<feature type="region of interest" description="Disordered" evidence="2">
    <location>
        <begin position="244"/>
        <end position="265"/>
    </location>
</feature>
<feature type="domain" description="Ketoreductase" evidence="3">
    <location>
        <begin position="2"/>
        <end position="175"/>
    </location>
</feature>
<dbReference type="Proteomes" id="UP000653644">
    <property type="component" value="Unassembled WGS sequence"/>
</dbReference>
<gene>
    <name evidence="4" type="ORF">GCM10010345_66050</name>
</gene>
<evidence type="ECO:0000313" key="5">
    <source>
        <dbReference type="Proteomes" id="UP000653644"/>
    </source>
</evidence>
<evidence type="ECO:0000313" key="4">
    <source>
        <dbReference type="EMBL" id="GHA52239.1"/>
    </source>
</evidence>
<feature type="compositionally biased region" description="Basic and acidic residues" evidence="2">
    <location>
        <begin position="256"/>
        <end position="265"/>
    </location>
</feature>
<dbReference type="PROSITE" id="PS00061">
    <property type="entry name" value="ADH_SHORT"/>
    <property type="match status" value="1"/>
</dbReference>
<organism evidence="4 5">
    <name type="scientific">Streptomyces canarius</name>
    <dbReference type="NCBI Taxonomy" id="285453"/>
    <lineage>
        <taxon>Bacteria</taxon>
        <taxon>Bacillati</taxon>
        <taxon>Actinomycetota</taxon>
        <taxon>Actinomycetes</taxon>
        <taxon>Kitasatosporales</taxon>
        <taxon>Streptomycetaceae</taxon>
        <taxon>Streptomyces</taxon>
    </lineage>
</organism>
<dbReference type="EMBL" id="BMVN01000031">
    <property type="protein sequence ID" value="GHA52239.1"/>
    <property type="molecule type" value="Genomic_DNA"/>
</dbReference>
<comment type="caution">
    <text evidence="4">The sequence shown here is derived from an EMBL/GenBank/DDBJ whole genome shotgun (WGS) entry which is preliminary data.</text>
</comment>
<keyword evidence="5" id="KW-1185">Reference proteome</keyword>
<sequence>MTGAAGGIGSATARRMAREGAAVTVADIDVGGVEELAAQITAEGGRALPVACDVTDPDQVTAMVRATAERFDTVHILVNNAGVIRDSALYTMSERAWDSVHAVHLRGAFLCARAVQKHMARARWGRILNLSSISALGSHGQANYAAAKAGLEGLTRALAVELGPFGITVNAVAPGYIETPMTHRADGLGAVKAASVADAAPVRRTGRPDDVASALAFLAGDDASYITGQTIHVDGGLPMGRLQAGDGRWTPGVDPARAKGPEVLG</sequence>
<reference evidence="5" key="1">
    <citation type="journal article" date="2019" name="Int. J. Syst. Evol. Microbiol.">
        <title>The Global Catalogue of Microorganisms (GCM) 10K type strain sequencing project: providing services to taxonomists for standard genome sequencing and annotation.</title>
        <authorList>
            <consortium name="The Broad Institute Genomics Platform"/>
            <consortium name="The Broad Institute Genome Sequencing Center for Infectious Disease"/>
            <person name="Wu L."/>
            <person name="Ma J."/>
        </authorList>
    </citation>
    <scope>NUCLEOTIDE SEQUENCE [LARGE SCALE GENOMIC DNA]</scope>
    <source>
        <strain evidence="5">JCM 4733</strain>
    </source>
</reference>
<comment type="similarity">
    <text evidence="1">Belongs to the short-chain dehydrogenases/reductases (SDR) family.</text>
</comment>
<dbReference type="InterPro" id="IPR057326">
    <property type="entry name" value="KR_dom"/>
</dbReference>
<dbReference type="NCBIfam" id="NF009466">
    <property type="entry name" value="PRK12826.1-2"/>
    <property type="match status" value="1"/>
</dbReference>
<accession>A0ABQ3D2R9</accession>
<dbReference type="InterPro" id="IPR020904">
    <property type="entry name" value="Sc_DH/Rdtase_CS"/>
</dbReference>
<dbReference type="InterPro" id="IPR002347">
    <property type="entry name" value="SDR_fam"/>
</dbReference>
<protein>
    <submittedName>
        <fullName evidence="4">3-oxoacyl-ACP reductase</fullName>
    </submittedName>
</protein>
<proteinExistence type="inferred from homology"/>